<evidence type="ECO:0000256" key="1">
    <source>
        <dbReference type="SAM" id="MobiDB-lite"/>
    </source>
</evidence>
<dbReference type="EMBL" id="MNCJ02000323">
    <property type="protein sequence ID" value="KAF5794821.1"/>
    <property type="molecule type" value="Genomic_DNA"/>
</dbReference>
<protein>
    <submittedName>
        <fullName evidence="2">Uncharacterized protein</fullName>
    </submittedName>
</protein>
<feature type="compositionally biased region" description="Polar residues" evidence="1">
    <location>
        <begin position="11"/>
        <end position="20"/>
    </location>
</feature>
<dbReference type="AlphaFoldDB" id="A0A9K3IE23"/>
<name>A0A9K3IE23_HELAN</name>
<keyword evidence="3" id="KW-1185">Reference proteome</keyword>
<evidence type="ECO:0000313" key="2">
    <source>
        <dbReference type="EMBL" id="KAF5794821.1"/>
    </source>
</evidence>
<reference evidence="2" key="2">
    <citation type="submission" date="2020-06" db="EMBL/GenBank/DDBJ databases">
        <title>Helianthus annuus Genome sequencing and assembly Release 2.</title>
        <authorList>
            <person name="Gouzy J."/>
            <person name="Langlade N."/>
            <person name="Munos S."/>
        </authorList>
    </citation>
    <scope>NUCLEOTIDE SEQUENCE</scope>
    <source>
        <tissue evidence="2">Leaves</tissue>
    </source>
</reference>
<comment type="caution">
    <text evidence="2">The sequence shown here is derived from an EMBL/GenBank/DDBJ whole genome shotgun (WGS) entry which is preliminary data.</text>
</comment>
<feature type="region of interest" description="Disordered" evidence="1">
    <location>
        <begin position="1"/>
        <end position="55"/>
    </location>
</feature>
<organism evidence="2 3">
    <name type="scientific">Helianthus annuus</name>
    <name type="common">Common sunflower</name>
    <dbReference type="NCBI Taxonomy" id="4232"/>
    <lineage>
        <taxon>Eukaryota</taxon>
        <taxon>Viridiplantae</taxon>
        <taxon>Streptophyta</taxon>
        <taxon>Embryophyta</taxon>
        <taxon>Tracheophyta</taxon>
        <taxon>Spermatophyta</taxon>
        <taxon>Magnoliopsida</taxon>
        <taxon>eudicotyledons</taxon>
        <taxon>Gunneridae</taxon>
        <taxon>Pentapetalae</taxon>
        <taxon>asterids</taxon>
        <taxon>campanulids</taxon>
        <taxon>Asterales</taxon>
        <taxon>Asteraceae</taxon>
        <taxon>Asteroideae</taxon>
        <taxon>Heliantheae alliance</taxon>
        <taxon>Heliantheae</taxon>
        <taxon>Helianthus</taxon>
    </lineage>
</organism>
<accession>A0A9K3IE23</accession>
<gene>
    <name evidence="2" type="ORF">HanXRQr2_Chr08g0332451</name>
</gene>
<dbReference type="Gramene" id="mRNA:HanXRQr2_Chr08g0332451">
    <property type="protein sequence ID" value="CDS:HanXRQr2_Chr08g0332451.1"/>
    <property type="gene ID" value="HanXRQr2_Chr08g0332451"/>
</dbReference>
<dbReference type="Proteomes" id="UP000215914">
    <property type="component" value="Unassembled WGS sequence"/>
</dbReference>
<proteinExistence type="predicted"/>
<sequence length="108" mass="12377">MVETKGKEGASSLSQPQAEAQQEKRRRLTRVGDPNSEDDAPPRGPKPDWTSGSLLEQAEEWRTDLFHEQMNKLQQCKEAFICDKEIREVDFGPFGITDKFKALGWKRL</sequence>
<evidence type="ECO:0000313" key="3">
    <source>
        <dbReference type="Proteomes" id="UP000215914"/>
    </source>
</evidence>
<reference evidence="2" key="1">
    <citation type="journal article" date="2017" name="Nature">
        <title>The sunflower genome provides insights into oil metabolism, flowering and Asterid evolution.</title>
        <authorList>
            <person name="Badouin H."/>
            <person name="Gouzy J."/>
            <person name="Grassa C.J."/>
            <person name="Murat F."/>
            <person name="Staton S.E."/>
            <person name="Cottret L."/>
            <person name="Lelandais-Briere C."/>
            <person name="Owens G.L."/>
            <person name="Carrere S."/>
            <person name="Mayjonade B."/>
            <person name="Legrand L."/>
            <person name="Gill N."/>
            <person name="Kane N.C."/>
            <person name="Bowers J.E."/>
            <person name="Hubner S."/>
            <person name="Bellec A."/>
            <person name="Berard A."/>
            <person name="Berges H."/>
            <person name="Blanchet N."/>
            <person name="Boniface M.C."/>
            <person name="Brunel D."/>
            <person name="Catrice O."/>
            <person name="Chaidir N."/>
            <person name="Claudel C."/>
            <person name="Donnadieu C."/>
            <person name="Faraut T."/>
            <person name="Fievet G."/>
            <person name="Helmstetter N."/>
            <person name="King M."/>
            <person name="Knapp S.J."/>
            <person name="Lai Z."/>
            <person name="Le Paslier M.C."/>
            <person name="Lippi Y."/>
            <person name="Lorenzon L."/>
            <person name="Mandel J.R."/>
            <person name="Marage G."/>
            <person name="Marchand G."/>
            <person name="Marquand E."/>
            <person name="Bret-Mestries E."/>
            <person name="Morien E."/>
            <person name="Nambeesan S."/>
            <person name="Nguyen T."/>
            <person name="Pegot-Espagnet P."/>
            <person name="Pouilly N."/>
            <person name="Raftis F."/>
            <person name="Sallet E."/>
            <person name="Schiex T."/>
            <person name="Thomas J."/>
            <person name="Vandecasteele C."/>
            <person name="Vares D."/>
            <person name="Vear F."/>
            <person name="Vautrin S."/>
            <person name="Crespi M."/>
            <person name="Mangin B."/>
            <person name="Burke J.M."/>
            <person name="Salse J."/>
            <person name="Munos S."/>
            <person name="Vincourt P."/>
            <person name="Rieseberg L.H."/>
            <person name="Langlade N.B."/>
        </authorList>
    </citation>
    <scope>NUCLEOTIDE SEQUENCE</scope>
    <source>
        <tissue evidence="2">Leaves</tissue>
    </source>
</reference>